<keyword evidence="4" id="KW-0949">S-adenosyl-L-methionine</keyword>
<dbReference type="EMBL" id="BMDZ01000156">
    <property type="protein sequence ID" value="GGB63914.1"/>
    <property type="molecule type" value="Genomic_DNA"/>
</dbReference>
<keyword evidence="8" id="KW-1185">Reference proteome</keyword>
<dbReference type="PANTHER" id="PTHR33841">
    <property type="entry name" value="DNA METHYLTRANSFERASE YEEA-RELATED"/>
    <property type="match status" value="1"/>
</dbReference>
<dbReference type="Proteomes" id="UP000603352">
    <property type="component" value="Unassembled WGS sequence"/>
</dbReference>
<evidence type="ECO:0000256" key="2">
    <source>
        <dbReference type="ARBA" id="ARBA00022603"/>
    </source>
</evidence>
<evidence type="ECO:0000256" key="4">
    <source>
        <dbReference type="ARBA" id="ARBA00022691"/>
    </source>
</evidence>
<evidence type="ECO:0000256" key="3">
    <source>
        <dbReference type="ARBA" id="ARBA00022679"/>
    </source>
</evidence>
<evidence type="ECO:0000313" key="7">
    <source>
        <dbReference type="EMBL" id="GGB63914.1"/>
    </source>
</evidence>
<evidence type="ECO:0000313" key="8">
    <source>
        <dbReference type="Proteomes" id="UP000603352"/>
    </source>
</evidence>
<evidence type="ECO:0000256" key="1">
    <source>
        <dbReference type="ARBA" id="ARBA00011900"/>
    </source>
</evidence>
<comment type="catalytic activity">
    <reaction evidence="5">
        <text>a 2'-deoxyadenosine in DNA + S-adenosyl-L-methionine = an N(6)-methyl-2'-deoxyadenosine in DNA + S-adenosyl-L-homocysteine + H(+)</text>
        <dbReference type="Rhea" id="RHEA:15197"/>
        <dbReference type="Rhea" id="RHEA-COMP:12418"/>
        <dbReference type="Rhea" id="RHEA-COMP:12419"/>
        <dbReference type="ChEBI" id="CHEBI:15378"/>
        <dbReference type="ChEBI" id="CHEBI:57856"/>
        <dbReference type="ChEBI" id="CHEBI:59789"/>
        <dbReference type="ChEBI" id="CHEBI:90615"/>
        <dbReference type="ChEBI" id="CHEBI:90616"/>
        <dbReference type="EC" id="2.1.1.72"/>
    </reaction>
</comment>
<feature type="domain" description="Type II methyltransferase M.TaqI-like" evidence="6">
    <location>
        <begin position="252"/>
        <end position="470"/>
    </location>
</feature>
<dbReference type="PRINTS" id="PR00507">
    <property type="entry name" value="N12N6MTFRASE"/>
</dbReference>
<dbReference type="Gene3D" id="3.40.50.150">
    <property type="entry name" value="Vaccinia Virus protein VP39"/>
    <property type="match status" value="1"/>
</dbReference>
<keyword evidence="2" id="KW-0489">Methyltransferase</keyword>
<dbReference type="Pfam" id="PF07669">
    <property type="entry name" value="Eco57I"/>
    <property type="match status" value="1"/>
</dbReference>
<dbReference type="InterPro" id="IPR050953">
    <property type="entry name" value="N4_N6_ade-DNA_methylase"/>
</dbReference>
<reference evidence="8" key="1">
    <citation type="journal article" date="2019" name="Int. J. Syst. Evol. Microbiol.">
        <title>The Global Catalogue of Microorganisms (GCM) 10K type strain sequencing project: providing services to taxonomists for standard genome sequencing and annotation.</title>
        <authorList>
            <consortium name="The Broad Institute Genomics Platform"/>
            <consortium name="The Broad Institute Genome Sequencing Center for Infectious Disease"/>
            <person name="Wu L."/>
            <person name="Ma J."/>
        </authorList>
    </citation>
    <scope>NUCLEOTIDE SEQUENCE [LARGE SCALE GENOMIC DNA]</scope>
    <source>
        <strain evidence="8">CGMCC 1.10188</strain>
    </source>
</reference>
<evidence type="ECO:0000259" key="6">
    <source>
        <dbReference type="Pfam" id="PF07669"/>
    </source>
</evidence>
<dbReference type="InterPro" id="IPR011639">
    <property type="entry name" value="MethylTrfase_TaqI-like_dom"/>
</dbReference>
<dbReference type="SUPFAM" id="SSF53335">
    <property type="entry name" value="S-adenosyl-L-methionine-dependent methyltransferases"/>
    <property type="match status" value="1"/>
</dbReference>
<gene>
    <name evidence="7" type="ORF">GCM10011505_50570</name>
</gene>
<keyword evidence="3" id="KW-0808">Transferase</keyword>
<comment type="caution">
    <text evidence="7">The sequence shown here is derived from an EMBL/GenBank/DDBJ whole genome shotgun (WGS) entry which is preliminary data.</text>
</comment>
<dbReference type="RefSeq" id="WP_188583255.1">
    <property type="nucleotide sequence ID" value="NZ_BMDZ01000156.1"/>
</dbReference>
<name>A0ABQ1JDR3_9PROT</name>
<sequence>MLFARFLAETDLLIEPESGVAISLDEVQELAREKGADWLPLASDYAERMLPQIFRKDDPVLDIALPPETRSELEDLLKALPKAVFEADDSLGWVYQFWQAEKKDEVNRSEVKIGADELPAVTQLFTEDYMVLFLLHNTLGAWRAGKVLASNPGLAASAASEDALRAACSVGDVDWTYLRFVRDKAEDGAEGPWRPAAGTFDGWPKAAKDITVLDPCMGSGHFLLFALPILVAFRMAEEDLSERDAIDAVLRNNLFGLEIDPRCTQIAAFNLAFAAWKRVGFRVLPQVNLACSGLAIGVTKAEWLKLAERAVTVADPAAKRDLLGIEQNLLTHGLEERVKNGLEALYDLFAKAPWLGSLIDPRRASADIFREGFEKLEPLLASILTASDTEEAREMAVAAQGMAKAANILAAEFSLVLTNVPYLGRARQDSILGAFCKQEYPLSKADLATTFNERCLSLSAQGGTCALVCTQN</sequence>
<dbReference type="PANTHER" id="PTHR33841:SF1">
    <property type="entry name" value="DNA METHYLTRANSFERASE A"/>
    <property type="match status" value="1"/>
</dbReference>
<dbReference type="EC" id="2.1.1.72" evidence="1"/>
<evidence type="ECO:0000256" key="5">
    <source>
        <dbReference type="ARBA" id="ARBA00047942"/>
    </source>
</evidence>
<accession>A0ABQ1JDR3</accession>
<protein>
    <recommendedName>
        <fullName evidence="1">site-specific DNA-methyltransferase (adenine-specific)</fullName>
        <ecNumber evidence="1">2.1.1.72</ecNumber>
    </recommendedName>
</protein>
<proteinExistence type="predicted"/>
<dbReference type="InterPro" id="IPR029063">
    <property type="entry name" value="SAM-dependent_MTases_sf"/>
</dbReference>
<organism evidence="7 8">
    <name type="scientific">Tistrella bauzanensis</name>
    <dbReference type="NCBI Taxonomy" id="657419"/>
    <lineage>
        <taxon>Bacteria</taxon>
        <taxon>Pseudomonadati</taxon>
        <taxon>Pseudomonadota</taxon>
        <taxon>Alphaproteobacteria</taxon>
        <taxon>Geminicoccales</taxon>
        <taxon>Geminicoccaceae</taxon>
        <taxon>Tistrella</taxon>
    </lineage>
</organism>